<dbReference type="PaxDb" id="3218-PP1S332_35V6.1"/>
<dbReference type="PANTHER" id="PTHR31072">
    <property type="entry name" value="TRANSCRIPTION FACTOR TCP4-RELATED"/>
    <property type="match status" value="1"/>
</dbReference>
<evidence type="ECO:0008006" key="12">
    <source>
        <dbReference type="Google" id="ProtNLM"/>
    </source>
</evidence>
<dbReference type="PROSITE" id="PS51369">
    <property type="entry name" value="TCP"/>
    <property type="match status" value="1"/>
</dbReference>
<gene>
    <name evidence="9" type="ORF">PHYPA_015630</name>
</gene>
<dbReference type="InterPro" id="IPR017887">
    <property type="entry name" value="TF_TCP_subgr"/>
</dbReference>
<keyword evidence="3" id="KW-0238">DNA-binding</keyword>
<evidence type="ECO:0000256" key="4">
    <source>
        <dbReference type="ARBA" id="ARBA00023163"/>
    </source>
</evidence>
<dbReference type="InParanoid" id="A0A2K1JWG7"/>
<dbReference type="STRING" id="3218.A0A2K1JWG7"/>
<dbReference type="Gramene" id="Pp3c11_26670V3.2">
    <property type="protein sequence ID" value="Pp3c11_26670V3.2"/>
    <property type="gene ID" value="Pp3c11_26670"/>
</dbReference>
<evidence type="ECO:0000313" key="10">
    <source>
        <dbReference type="EnsemblPlants" id="Pp3c11_26670V3.1"/>
    </source>
</evidence>
<reference evidence="10" key="3">
    <citation type="submission" date="2020-12" db="UniProtKB">
        <authorList>
            <consortium name="EnsemblPlants"/>
        </authorList>
    </citation>
    <scope>IDENTIFICATION</scope>
</reference>
<name>A0A2K1JWG7_PHYPA</name>
<evidence type="ECO:0000313" key="11">
    <source>
        <dbReference type="Proteomes" id="UP000006727"/>
    </source>
</evidence>
<dbReference type="Pfam" id="PF03634">
    <property type="entry name" value="TCP"/>
    <property type="match status" value="1"/>
</dbReference>
<feature type="compositionally biased region" description="Polar residues" evidence="6">
    <location>
        <begin position="603"/>
        <end position="615"/>
    </location>
</feature>
<feature type="compositionally biased region" description="Basic and acidic residues" evidence="6">
    <location>
        <begin position="578"/>
        <end position="587"/>
    </location>
</feature>
<dbReference type="InterPro" id="IPR005333">
    <property type="entry name" value="Transcription_factor_TCP"/>
</dbReference>
<dbReference type="EnsemblPlants" id="Pp3c11_26670V3.2">
    <property type="protein sequence ID" value="Pp3c11_26670V3.2"/>
    <property type="gene ID" value="Pp3c11_26670"/>
</dbReference>
<proteinExistence type="predicted"/>
<feature type="region of interest" description="Disordered" evidence="6">
    <location>
        <begin position="49"/>
        <end position="79"/>
    </location>
</feature>
<keyword evidence="4" id="KW-0804">Transcription</keyword>
<evidence type="ECO:0000259" key="7">
    <source>
        <dbReference type="PROSITE" id="PS51369"/>
    </source>
</evidence>
<accession>A0A2K1JWG7</accession>
<feature type="compositionally biased region" description="Low complexity" evidence="6">
    <location>
        <begin position="550"/>
        <end position="565"/>
    </location>
</feature>
<feature type="domain" description="TCP" evidence="7">
    <location>
        <begin position="144"/>
        <end position="202"/>
    </location>
</feature>
<dbReference type="EMBL" id="ABEU02000011">
    <property type="protein sequence ID" value="PNR45859.1"/>
    <property type="molecule type" value="Genomic_DNA"/>
</dbReference>
<keyword evidence="5" id="KW-0539">Nucleus</keyword>
<dbReference type="GO" id="GO:0005634">
    <property type="term" value="C:nucleus"/>
    <property type="evidence" value="ECO:0000318"/>
    <property type="project" value="GO_Central"/>
</dbReference>
<dbReference type="GO" id="GO:0043565">
    <property type="term" value="F:sequence-specific DNA binding"/>
    <property type="evidence" value="ECO:0000318"/>
    <property type="project" value="GO_Central"/>
</dbReference>
<feature type="region of interest" description="Disordered" evidence="6">
    <location>
        <begin position="435"/>
        <end position="502"/>
    </location>
</feature>
<evidence type="ECO:0000259" key="8">
    <source>
        <dbReference type="PROSITE" id="PS51370"/>
    </source>
</evidence>
<evidence type="ECO:0000256" key="6">
    <source>
        <dbReference type="SAM" id="MobiDB-lite"/>
    </source>
</evidence>
<dbReference type="AlphaFoldDB" id="A0A2K1JWG7"/>
<feature type="region of interest" description="Disordered" evidence="6">
    <location>
        <begin position="399"/>
        <end position="421"/>
    </location>
</feature>
<feature type="compositionally biased region" description="Basic and acidic residues" evidence="6">
    <location>
        <begin position="52"/>
        <end position="68"/>
    </location>
</feature>
<dbReference type="Gramene" id="Pp3c11_26670V3.1">
    <property type="protein sequence ID" value="Pp3c11_26670V3.1"/>
    <property type="gene ID" value="Pp3c11_26670"/>
</dbReference>
<dbReference type="PANTHER" id="PTHR31072:SF93">
    <property type="entry name" value="TRANSCRIPTION FACTOR TCP24"/>
    <property type="match status" value="1"/>
</dbReference>
<reference evidence="9 11" key="2">
    <citation type="journal article" date="2018" name="Plant J.">
        <title>The Physcomitrella patens chromosome-scale assembly reveals moss genome structure and evolution.</title>
        <authorList>
            <person name="Lang D."/>
            <person name="Ullrich K.K."/>
            <person name="Murat F."/>
            <person name="Fuchs J."/>
            <person name="Jenkins J."/>
            <person name="Haas F.B."/>
            <person name="Piednoel M."/>
            <person name="Gundlach H."/>
            <person name="Van Bel M."/>
            <person name="Meyberg R."/>
            <person name="Vives C."/>
            <person name="Morata J."/>
            <person name="Symeonidi A."/>
            <person name="Hiss M."/>
            <person name="Muchero W."/>
            <person name="Kamisugi Y."/>
            <person name="Saleh O."/>
            <person name="Blanc G."/>
            <person name="Decker E.L."/>
            <person name="van Gessel N."/>
            <person name="Grimwood J."/>
            <person name="Hayes R.D."/>
            <person name="Graham S.W."/>
            <person name="Gunter L.E."/>
            <person name="McDaniel S.F."/>
            <person name="Hoernstein S.N.W."/>
            <person name="Larsson A."/>
            <person name="Li F.W."/>
            <person name="Perroud P.F."/>
            <person name="Phillips J."/>
            <person name="Ranjan P."/>
            <person name="Rokshar D.S."/>
            <person name="Rothfels C.J."/>
            <person name="Schneider L."/>
            <person name="Shu S."/>
            <person name="Stevenson D.W."/>
            <person name="Thummler F."/>
            <person name="Tillich M."/>
            <person name="Villarreal Aguilar J.C."/>
            <person name="Widiez T."/>
            <person name="Wong G.K."/>
            <person name="Wymore A."/>
            <person name="Zhang Y."/>
            <person name="Zimmer A.D."/>
            <person name="Quatrano R.S."/>
            <person name="Mayer K.F.X."/>
            <person name="Goodstein D."/>
            <person name="Casacuberta J.M."/>
            <person name="Vandepoele K."/>
            <person name="Reski R."/>
            <person name="Cuming A.C."/>
            <person name="Tuskan G.A."/>
            <person name="Maumus F."/>
            <person name="Salse J."/>
            <person name="Schmutz J."/>
            <person name="Rensing S.A."/>
        </authorList>
    </citation>
    <scope>NUCLEOTIDE SEQUENCE [LARGE SCALE GENOMIC DNA]</scope>
    <source>
        <strain evidence="10 11">cv. Gransden 2004</strain>
    </source>
</reference>
<feature type="region of interest" description="Disordered" evidence="6">
    <location>
        <begin position="303"/>
        <end position="351"/>
    </location>
</feature>
<evidence type="ECO:0000256" key="3">
    <source>
        <dbReference type="ARBA" id="ARBA00023125"/>
    </source>
</evidence>
<dbReference type="Proteomes" id="UP000006727">
    <property type="component" value="Chromosome 11"/>
</dbReference>
<reference evidence="9 11" key="1">
    <citation type="journal article" date="2008" name="Science">
        <title>The Physcomitrella genome reveals evolutionary insights into the conquest of land by plants.</title>
        <authorList>
            <person name="Rensing S."/>
            <person name="Lang D."/>
            <person name="Zimmer A."/>
            <person name="Terry A."/>
            <person name="Salamov A."/>
            <person name="Shapiro H."/>
            <person name="Nishiyama T."/>
            <person name="Perroud P.-F."/>
            <person name="Lindquist E."/>
            <person name="Kamisugi Y."/>
            <person name="Tanahashi T."/>
            <person name="Sakakibara K."/>
            <person name="Fujita T."/>
            <person name="Oishi K."/>
            <person name="Shin-I T."/>
            <person name="Kuroki Y."/>
            <person name="Toyoda A."/>
            <person name="Suzuki Y."/>
            <person name="Hashimoto A."/>
            <person name="Yamaguchi K."/>
            <person name="Sugano A."/>
            <person name="Kohara Y."/>
            <person name="Fujiyama A."/>
            <person name="Anterola A."/>
            <person name="Aoki S."/>
            <person name="Ashton N."/>
            <person name="Barbazuk W.B."/>
            <person name="Barker E."/>
            <person name="Bennetzen J."/>
            <person name="Bezanilla M."/>
            <person name="Blankenship R."/>
            <person name="Cho S.H."/>
            <person name="Dutcher S."/>
            <person name="Estelle M."/>
            <person name="Fawcett J.A."/>
            <person name="Gundlach H."/>
            <person name="Hanada K."/>
            <person name="Heyl A."/>
            <person name="Hicks K.A."/>
            <person name="Hugh J."/>
            <person name="Lohr M."/>
            <person name="Mayer K."/>
            <person name="Melkozernov A."/>
            <person name="Murata T."/>
            <person name="Nelson D."/>
            <person name="Pils B."/>
            <person name="Prigge M."/>
            <person name="Reiss B."/>
            <person name="Renner T."/>
            <person name="Rombauts S."/>
            <person name="Rushton P."/>
            <person name="Sanderfoot A."/>
            <person name="Schween G."/>
            <person name="Shiu S.-H."/>
            <person name="Stueber K."/>
            <person name="Theodoulou F.L."/>
            <person name="Tu H."/>
            <person name="Van de Peer Y."/>
            <person name="Verrier P.J."/>
            <person name="Waters E."/>
            <person name="Wood A."/>
            <person name="Yang L."/>
            <person name="Cove D."/>
            <person name="Cuming A."/>
            <person name="Hasebe M."/>
            <person name="Lucas S."/>
            <person name="Mishler D.B."/>
            <person name="Reski R."/>
            <person name="Grigoriev I."/>
            <person name="Quatrano R.S."/>
            <person name="Boore J.L."/>
        </authorList>
    </citation>
    <scope>NUCLEOTIDE SEQUENCE [LARGE SCALE GENOMIC DNA]</scope>
    <source>
        <strain evidence="10 11">cv. Gransden 2004</strain>
    </source>
</reference>
<feature type="domain" description="R" evidence="8">
    <location>
        <begin position="320"/>
        <end position="337"/>
    </location>
</feature>
<evidence type="ECO:0000256" key="2">
    <source>
        <dbReference type="ARBA" id="ARBA00023015"/>
    </source>
</evidence>
<evidence type="ECO:0000313" key="9">
    <source>
        <dbReference type="EMBL" id="PNR45859.1"/>
    </source>
</evidence>
<feature type="region of interest" description="Disordered" evidence="6">
    <location>
        <begin position="209"/>
        <end position="230"/>
    </location>
</feature>
<keyword evidence="11" id="KW-1185">Reference proteome</keyword>
<feature type="region of interest" description="Disordered" evidence="6">
    <location>
        <begin position="542"/>
        <end position="631"/>
    </location>
</feature>
<comment type="subcellular location">
    <subcellularLocation>
        <location evidence="1">Nucleus</location>
    </subcellularLocation>
</comment>
<feature type="compositionally biased region" description="Basic and acidic residues" evidence="6">
    <location>
        <begin position="91"/>
        <end position="113"/>
    </location>
</feature>
<dbReference type="GO" id="GO:0003700">
    <property type="term" value="F:DNA-binding transcription factor activity"/>
    <property type="evidence" value="ECO:0000318"/>
    <property type="project" value="GO_Central"/>
</dbReference>
<feature type="compositionally biased region" description="Basic and acidic residues" evidence="6">
    <location>
        <begin position="320"/>
        <end position="345"/>
    </location>
</feature>
<keyword evidence="2" id="KW-0805">Transcription regulation</keyword>
<evidence type="ECO:0000256" key="5">
    <source>
        <dbReference type="ARBA" id="ARBA00023242"/>
    </source>
</evidence>
<dbReference type="InterPro" id="IPR017888">
    <property type="entry name" value="CYC/TB1_R_domain"/>
</dbReference>
<sequence>MMTVSFTVSTGDRRGLASSTVRNRLLRIVCKEVPGHGCYASKLQNEGLVGRGGKEEEQRRQRLSEAEPARQGQPQQQQQIAGYEISISGTEHSEKVEGLSKRGGGEGSSEERRVRARPSDQPSKSGPPGAECTRPARAARSSGGKDRHSKVNTAKGPRDRRVRLSVPTAVQFYDVQDRLGFDQPSKAVEWLIKHAKAAIDELEQLPSVRQGEPAASFEQQPQTTSSTVSTFSAGLPGVLAAPLPESSSTSYGTYDSHGQPAMMSTFGHTGHGMEAVMGPQHQHHHLASYGLNFPLEQQAGLFRAGSSGDSQAGGSGTARVESRAKARERARERAKEKHITERDPGTGRISSSMVTHHVPASASAGMQQQHPHLVQSPYANLPSQVSSALLHPFQASPAFNASTGIHPPSRPPPPAATPYHASSYGFSESSFVYSGHYNPPPTPYNQAEPSLHQQQQQLPSVSHYFVENPPPPSHYSSSNPQGMNTPKPMTLPGFSPGPASSSLRASLFGSVISEQHQSLHYSSGSYLSPSGYYFPPSYASIAQRPPPSSSPLLGPSLPGSSLRPSQGTMRYTLPGMRSDQEQARGHEQQQQQEEELGTHDQTPHSLDPNFYTSQIPARLQGLEELEEEFKR</sequence>
<dbReference type="PROSITE" id="PS51370">
    <property type="entry name" value="R"/>
    <property type="match status" value="1"/>
</dbReference>
<protein>
    <recommendedName>
        <fullName evidence="12">TCP domain-containing protein</fullName>
    </recommendedName>
</protein>
<organism evidence="9">
    <name type="scientific">Physcomitrium patens</name>
    <name type="common">Spreading-leaved earth moss</name>
    <name type="synonym">Physcomitrella patens</name>
    <dbReference type="NCBI Taxonomy" id="3218"/>
    <lineage>
        <taxon>Eukaryota</taxon>
        <taxon>Viridiplantae</taxon>
        <taxon>Streptophyta</taxon>
        <taxon>Embryophyta</taxon>
        <taxon>Bryophyta</taxon>
        <taxon>Bryophytina</taxon>
        <taxon>Bryopsida</taxon>
        <taxon>Funariidae</taxon>
        <taxon>Funariales</taxon>
        <taxon>Funariaceae</taxon>
        <taxon>Physcomitrium</taxon>
    </lineage>
</organism>
<feature type="region of interest" description="Disordered" evidence="6">
    <location>
        <begin position="91"/>
        <end position="163"/>
    </location>
</feature>
<evidence type="ECO:0000256" key="1">
    <source>
        <dbReference type="ARBA" id="ARBA00004123"/>
    </source>
</evidence>
<dbReference type="EnsemblPlants" id="Pp3c11_26670V3.1">
    <property type="protein sequence ID" value="Pp3c11_26670V3.1"/>
    <property type="gene ID" value="Pp3c11_26670"/>
</dbReference>